<feature type="domain" description="Group II intron maturase-specific" evidence="1">
    <location>
        <begin position="2"/>
        <end position="76"/>
    </location>
</feature>
<dbReference type="InterPro" id="IPR013597">
    <property type="entry name" value="Mat_intron_G2"/>
</dbReference>
<evidence type="ECO:0000313" key="2">
    <source>
        <dbReference type="EMBL" id="EQD70490.1"/>
    </source>
</evidence>
<sequence>MASIKAKVRDKTDRRYVGFSLDSVAEWINPVLRGWHAYFRHGNSSKKFATLNSYVHERMAILASNKYGLSGRNWATRFNYEWFTSLEVYRLTGTVRYGSAHAPR</sequence>
<organism evidence="2">
    <name type="scientific">mine drainage metagenome</name>
    <dbReference type="NCBI Taxonomy" id="410659"/>
    <lineage>
        <taxon>unclassified sequences</taxon>
        <taxon>metagenomes</taxon>
        <taxon>ecological metagenomes</taxon>
    </lineage>
</organism>
<evidence type="ECO:0000259" key="1">
    <source>
        <dbReference type="Pfam" id="PF08388"/>
    </source>
</evidence>
<accession>T1CN97</accession>
<name>T1CN97_9ZZZZ</name>
<dbReference type="GO" id="GO:0003964">
    <property type="term" value="F:RNA-directed DNA polymerase activity"/>
    <property type="evidence" value="ECO:0007669"/>
    <property type="project" value="UniProtKB-KW"/>
</dbReference>
<dbReference type="EMBL" id="AUZY01003117">
    <property type="protein sequence ID" value="EQD70490.1"/>
    <property type="molecule type" value="Genomic_DNA"/>
</dbReference>
<comment type="caution">
    <text evidence="2">The sequence shown here is derived from an EMBL/GenBank/DDBJ whole genome shotgun (WGS) entry which is preliminary data.</text>
</comment>
<dbReference type="AlphaFoldDB" id="T1CN97"/>
<dbReference type="Pfam" id="PF08388">
    <property type="entry name" value="GIIM"/>
    <property type="match status" value="1"/>
</dbReference>
<protein>
    <submittedName>
        <fullName evidence="2">RNA-directed DNA polymerase</fullName>
    </submittedName>
</protein>
<keyword evidence="2" id="KW-0808">Transferase</keyword>
<keyword evidence="2" id="KW-0548">Nucleotidyltransferase</keyword>
<reference evidence="2" key="1">
    <citation type="submission" date="2013-08" db="EMBL/GenBank/DDBJ databases">
        <authorList>
            <person name="Mendez C."/>
            <person name="Richter M."/>
            <person name="Ferrer M."/>
            <person name="Sanchez J."/>
        </authorList>
    </citation>
    <scope>NUCLEOTIDE SEQUENCE</scope>
</reference>
<proteinExistence type="predicted"/>
<keyword evidence="2" id="KW-0695">RNA-directed DNA polymerase</keyword>
<reference evidence="2" key="2">
    <citation type="journal article" date="2014" name="ISME J.">
        <title>Microbial stratification in low pH oxic and suboxic macroscopic growths along an acid mine drainage.</title>
        <authorList>
            <person name="Mendez-Garcia C."/>
            <person name="Mesa V."/>
            <person name="Sprenger R.R."/>
            <person name="Richter M."/>
            <person name="Diez M.S."/>
            <person name="Solano J."/>
            <person name="Bargiela R."/>
            <person name="Golyshina O.V."/>
            <person name="Manteca A."/>
            <person name="Ramos J.L."/>
            <person name="Gallego J.R."/>
            <person name="Llorente I."/>
            <person name="Martins Dos Santos V.A."/>
            <person name="Jensen O.N."/>
            <person name="Pelaez A.I."/>
            <person name="Sanchez J."/>
            <person name="Ferrer M."/>
        </authorList>
    </citation>
    <scope>NUCLEOTIDE SEQUENCE</scope>
</reference>
<gene>
    <name evidence="2" type="ORF">B1B_04978</name>
</gene>